<reference evidence="1" key="1">
    <citation type="journal article" date="2014" name="Front. Microbiol.">
        <title>High frequency of phylogenetically diverse reductive dehalogenase-homologous genes in deep subseafloor sedimentary metagenomes.</title>
        <authorList>
            <person name="Kawai M."/>
            <person name="Futagami T."/>
            <person name="Toyoda A."/>
            <person name="Takaki Y."/>
            <person name="Nishi S."/>
            <person name="Hori S."/>
            <person name="Arai W."/>
            <person name="Tsubouchi T."/>
            <person name="Morono Y."/>
            <person name="Uchiyama I."/>
            <person name="Ito T."/>
            <person name="Fujiyama A."/>
            <person name="Inagaki F."/>
            <person name="Takami H."/>
        </authorList>
    </citation>
    <scope>NUCLEOTIDE SEQUENCE</scope>
    <source>
        <strain evidence="1">Expedition CK06-06</strain>
    </source>
</reference>
<organism evidence="1">
    <name type="scientific">marine sediment metagenome</name>
    <dbReference type="NCBI Taxonomy" id="412755"/>
    <lineage>
        <taxon>unclassified sequences</taxon>
        <taxon>metagenomes</taxon>
        <taxon>ecological metagenomes</taxon>
    </lineage>
</organism>
<name>X1GQB3_9ZZZZ</name>
<dbReference type="AlphaFoldDB" id="X1GQB3"/>
<evidence type="ECO:0000313" key="1">
    <source>
        <dbReference type="EMBL" id="GAH35198.1"/>
    </source>
</evidence>
<gene>
    <name evidence="1" type="ORF">S03H2_13127</name>
</gene>
<sequence length="57" mass="6482">MRGFEATSRTKKLSMILFVFFLFCTDRAIAQIDVMFSDGFENLNAGDTPDQFLPTLL</sequence>
<comment type="caution">
    <text evidence="1">The sequence shown here is derived from an EMBL/GenBank/DDBJ whole genome shotgun (WGS) entry which is preliminary data.</text>
</comment>
<accession>X1GQB3</accession>
<proteinExistence type="predicted"/>
<dbReference type="EMBL" id="BARU01006666">
    <property type="protein sequence ID" value="GAH35198.1"/>
    <property type="molecule type" value="Genomic_DNA"/>
</dbReference>
<protein>
    <submittedName>
        <fullName evidence="1">Uncharacterized protein</fullName>
    </submittedName>
</protein>